<dbReference type="PANTHER" id="PTHR35004">
    <property type="entry name" value="TRANSPOSASE RV3428C-RELATED"/>
    <property type="match status" value="1"/>
</dbReference>
<accession>A0A9W6LUR9</accession>
<feature type="compositionally biased region" description="Basic residues" evidence="1">
    <location>
        <begin position="354"/>
        <end position="363"/>
    </location>
</feature>
<feature type="region of interest" description="Disordered" evidence="1">
    <location>
        <begin position="350"/>
        <end position="371"/>
    </location>
</feature>
<evidence type="ECO:0000313" key="3">
    <source>
        <dbReference type="EMBL" id="GLI95784.1"/>
    </source>
</evidence>
<proteinExistence type="predicted"/>
<evidence type="ECO:0000259" key="2">
    <source>
        <dbReference type="PROSITE" id="PS50994"/>
    </source>
</evidence>
<comment type="caution">
    <text evidence="3">The sequence shown here is derived from an EMBL/GenBank/DDBJ whole genome shotgun (WGS) entry which is preliminary data.</text>
</comment>
<sequence>MEPRAKVRKWRLTELWRRQNYVRPLGYAGHAARVPKLSELHDIRLCRETVRSWMMAEGLWKDRKQRMKPVHQPRHRRDSVGELVQIDGSHHFWFESRGPRCTLLVYIDDATSRLMHLQFVETESAFDYFTATRAYIERHGKPVAFYSDKHSTFRVNKAEALGGNGMTQFGRALHELNIDIICANTSQAKGRVERANLTLQDRLVKELRLAGISTRAAGNAFLPQFIAAHNARFAKPPFNDKDLHRLLADHESIDDAFAWKEERTVSNSLTLQYDKVIFILEPNDLTRGLARNRVTVVDYPDGRLAIRHKGVDLPYRTFDRLQQVDQAAIVENKRLGPVLAYVAERQKELDMARSKKAPRRRGQSAHLFKTG</sequence>
<organism evidence="3 4">
    <name type="scientific">Methylocystis echinoides</name>
    <dbReference type="NCBI Taxonomy" id="29468"/>
    <lineage>
        <taxon>Bacteria</taxon>
        <taxon>Pseudomonadati</taxon>
        <taxon>Pseudomonadota</taxon>
        <taxon>Alphaproteobacteria</taxon>
        <taxon>Hyphomicrobiales</taxon>
        <taxon>Methylocystaceae</taxon>
        <taxon>Methylocystis</taxon>
    </lineage>
</organism>
<evidence type="ECO:0000256" key="1">
    <source>
        <dbReference type="SAM" id="MobiDB-lite"/>
    </source>
</evidence>
<dbReference type="NCBIfam" id="NF033594">
    <property type="entry name" value="transpos_ISNCY_2"/>
    <property type="match status" value="1"/>
</dbReference>
<dbReference type="PANTHER" id="PTHR35004:SF7">
    <property type="entry name" value="INTEGRASE PROTEIN"/>
    <property type="match status" value="1"/>
</dbReference>
<evidence type="ECO:0000313" key="4">
    <source>
        <dbReference type="Proteomes" id="UP001144323"/>
    </source>
</evidence>
<reference evidence="3" key="1">
    <citation type="journal article" date="2023" name="Int. J. Syst. Evol. Microbiol.">
        <title>Methylocystis iwaonis sp. nov., a type II methane-oxidizing bacterium from surface soil of a rice paddy field in Japan, and emended description of the genus Methylocystis (ex Whittenbury et al. 1970) Bowman et al. 1993.</title>
        <authorList>
            <person name="Kaise H."/>
            <person name="Sawadogo J.B."/>
            <person name="Alam M.S."/>
            <person name="Ueno C."/>
            <person name="Dianou D."/>
            <person name="Shinjo R."/>
            <person name="Asakawa S."/>
        </authorList>
    </citation>
    <scope>NUCLEOTIDE SEQUENCE</scope>
    <source>
        <strain evidence="3">LMG27198</strain>
    </source>
</reference>
<dbReference type="AlphaFoldDB" id="A0A9W6LUR9"/>
<dbReference type="Gene3D" id="3.30.420.10">
    <property type="entry name" value="Ribonuclease H-like superfamily/Ribonuclease H"/>
    <property type="match status" value="1"/>
</dbReference>
<name>A0A9W6LUR9_9HYPH</name>
<gene>
    <name evidence="3" type="ORF">LMG27198_47760</name>
</gene>
<keyword evidence="4" id="KW-1185">Reference proteome</keyword>
<dbReference type="SUPFAM" id="SSF53098">
    <property type="entry name" value="Ribonuclease H-like"/>
    <property type="match status" value="1"/>
</dbReference>
<dbReference type="InterPro" id="IPR036397">
    <property type="entry name" value="RNaseH_sf"/>
</dbReference>
<dbReference type="InterPro" id="IPR047797">
    <property type="entry name" value="ISNCY_transpos"/>
</dbReference>
<dbReference type="Proteomes" id="UP001144323">
    <property type="component" value="Unassembled WGS sequence"/>
</dbReference>
<dbReference type="InterPro" id="IPR001584">
    <property type="entry name" value="Integrase_cat-core"/>
</dbReference>
<feature type="domain" description="Integrase catalytic" evidence="2">
    <location>
        <begin position="69"/>
        <end position="250"/>
    </location>
</feature>
<dbReference type="PROSITE" id="PS50994">
    <property type="entry name" value="INTEGRASE"/>
    <property type="match status" value="1"/>
</dbReference>
<protein>
    <recommendedName>
        <fullName evidence="2">Integrase catalytic domain-containing protein</fullName>
    </recommendedName>
</protein>
<dbReference type="EMBL" id="BSEC01000005">
    <property type="protein sequence ID" value="GLI95784.1"/>
    <property type="molecule type" value="Genomic_DNA"/>
</dbReference>
<dbReference type="GO" id="GO:0003676">
    <property type="term" value="F:nucleic acid binding"/>
    <property type="evidence" value="ECO:0007669"/>
    <property type="project" value="InterPro"/>
</dbReference>
<dbReference type="InterPro" id="IPR012337">
    <property type="entry name" value="RNaseH-like_sf"/>
</dbReference>
<dbReference type="GO" id="GO:0015074">
    <property type="term" value="P:DNA integration"/>
    <property type="evidence" value="ECO:0007669"/>
    <property type="project" value="InterPro"/>
</dbReference>